<dbReference type="GO" id="GO:0003700">
    <property type="term" value="F:DNA-binding transcription factor activity"/>
    <property type="evidence" value="ECO:0007669"/>
    <property type="project" value="InterPro"/>
</dbReference>
<evidence type="ECO:0000256" key="2">
    <source>
        <dbReference type="SAM" id="MobiDB-lite"/>
    </source>
</evidence>
<dbReference type="PROSITE" id="PS00028">
    <property type="entry name" value="ZINC_FINGER_C2H2_1"/>
    <property type="match status" value="1"/>
</dbReference>
<dbReference type="GO" id="GO:0008270">
    <property type="term" value="F:zinc ion binding"/>
    <property type="evidence" value="ECO:0007669"/>
    <property type="project" value="UniProtKB-KW"/>
</dbReference>
<dbReference type="SMR" id="A0A3B6RNZ2"/>
<dbReference type="AlphaFoldDB" id="A0A3B6RNZ2"/>
<dbReference type="InterPro" id="IPR036236">
    <property type="entry name" value="Znf_C2H2_sf"/>
</dbReference>
<dbReference type="InterPro" id="IPR013087">
    <property type="entry name" value="Znf_C2H2_type"/>
</dbReference>
<feature type="compositionally biased region" description="Basic and acidic residues" evidence="2">
    <location>
        <begin position="105"/>
        <end position="117"/>
    </location>
</feature>
<evidence type="ECO:0000313" key="5">
    <source>
        <dbReference type="Proteomes" id="UP000019116"/>
    </source>
</evidence>
<dbReference type="EnsemblPlants" id="TraesCS7A02G541900.1">
    <property type="protein sequence ID" value="TraesCS7A02G541900.1.cds1"/>
    <property type="gene ID" value="TraesCS7A02G541900"/>
</dbReference>
<dbReference type="Gramene" id="TraesARI7A03G04003590.1">
    <property type="protein sequence ID" value="TraesARI7A03G04003590.1.CDS1"/>
    <property type="gene ID" value="TraesARI7A03G04003590"/>
</dbReference>
<evidence type="ECO:0000313" key="4">
    <source>
        <dbReference type="EnsemblPlants" id="TraesCS7A02G541900.1.cds1"/>
    </source>
</evidence>
<keyword evidence="1" id="KW-0479">Metal-binding</keyword>
<dbReference type="Gramene" id="TraesSTA7A03G04024230.1">
    <property type="protein sequence ID" value="TraesSTA7A03G04024230.1.CDS1"/>
    <property type="gene ID" value="TraesSTA7A03G04024230"/>
</dbReference>
<dbReference type="GeneID" id="123149116"/>
<gene>
    <name evidence="4" type="primary">LOC123149116</name>
</gene>
<keyword evidence="1" id="KW-0863">Zinc-finger</keyword>
<keyword evidence="1" id="KW-0862">Zinc</keyword>
<feature type="domain" description="C2H2-type" evidence="3">
    <location>
        <begin position="31"/>
        <end position="58"/>
    </location>
</feature>
<dbReference type="Gramene" id="TraesLDM7A03G04032470.1">
    <property type="protein sequence ID" value="TraesLDM7A03G04032470.1.CDS1"/>
    <property type="gene ID" value="TraesLDM7A03G04032470"/>
</dbReference>
<dbReference type="InterPro" id="IPR045320">
    <property type="entry name" value="JAGGED/SL1-like"/>
</dbReference>
<evidence type="ECO:0000256" key="1">
    <source>
        <dbReference type="PROSITE-ProRule" id="PRU00042"/>
    </source>
</evidence>
<sequence length="117" mass="12811">MEQASNAHAELSLELTLAAAVSVAPAAPRFFLCAYCDRRFLTAQRLGGHQNAHKQERALARLHRDAAADMHASRAWKAAARMPEGPEDEVPAAGGMAHKRGSSWPERDQELDLSLRL</sequence>
<accession>A0A3B6RNZ2</accession>
<dbReference type="Gramene" id="TraesROB_scaffold_003490_01G000800.1">
    <property type="protein sequence ID" value="TraesROB_scaffold_003490_01G000800.1"/>
    <property type="gene ID" value="TraesROB_scaffold_003490_01G000800"/>
</dbReference>
<proteinExistence type="predicted"/>
<protein>
    <recommendedName>
        <fullName evidence="3">C2H2-type domain-containing protein</fullName>
    </recommendedName>
</protein>
<dbReference type="Gramene" id="TraesCS7A03G1318300.1">
    <property type="protein sequence ID" value="TraesCS7A03G1318300.1.CDS1"/>
    <property type="gene ID" value="TraesCS7A03G1318300"/>
</dbReference>
<dbReference type="SUPFAM" id="SSF57667">
    <property type="entry name" value="beta-beta-alpha zinc fingers"/>
    <property type="match status" value="1"/>
</dbReference>
<dbReference type="Gramene" id="TraesNOR7A03G04072510.1">
    <property type="protein sequence ID" value="TraesNOR7A03G04072510.1.CDS1"/>
    <property type="gene ID" value="TraesNOR7A03G04072510"/>
</dbReference>
<dbReference type="Gramene" id="TraesJAG7A03G04010950.1">
    <property type="protein sequence ID" value="TraesJAG7A03G04010950.1.CDS1"/>
    <property type="gene ID" value="TraesJAG7A03G04010950"/>
</dbReference>
<organism evidence="4">
    <name type="scientific">Triticum aestivum</name>
    <name type="common">Wheat</name>
    <dbReference type="NCBI Taxonomy" id="4565"/>
    <lineage>
        <taxon>Eukaryota</taxon>
        <taxon>Viridiplantae</taxon>
        <taxon>Streptophyta</taxon>
        <taxon>Embryophyta</taxon>
        <taxon>Tracheophyta</taxon>
        <taxon>Spermatophyta</taxon>
        <taxon>Magnoliopsida</taxon>
        <taxon>Liliopsida</taxon>
        <taxon>Poales</taxon>
        <taxon>Poaceae</taxon>
        <taxon>BOP clade</taxon>
        <taxon>Pooideae</taxon>
        <taxon>Triticodae</taxon>
        <taxon>Triticeae</taxon>
        <taxon>Triticinae</taxon>
        <taxon>Triticum</taxon>
    </lineage>
</organism>
<reference evidence="4" key="2">
    <citation type="submission" date="2018-10" db="UniProtKB">
        <authorList>
            <consortium name="EnsemblPlants"/>
        </authorList>
    </citation>
    <scope>IDENTIFICATION</scope>
</reference>
<evidence type="ECO:0000259" key="3">
    <source>
        <dbReference type="PROSITE" id="PS50157"/>
    </source>
</evidence>
<dbReference type="OrthoDB" id="1589618at2759"/>
<dbReference type="RefSeq" id="XP_044424585.1">
    <property type="nucleotide sequence ID" value="XM_044568650.1"/>
</dbReference>
<name>A0A3B6RNZ2_WHEAT</name>
<dbReference type="PROSITE" id="PS50157">
    <property type="entry name" value="ZINC_FINGER_C2H2_2"/>
    <property type="match status" value="1"/>
</dbReference>
<dbReference type="PANTHER" id="PTHR45730:SF22">
    <property type="entry name" value="C2H2-TYPE DOMAIN-CONTAINING PROTEIN"/>
    <property type="match status" value="1"/>
</dbReference>
<dbReference type="Proteomes" id="UP000019116">
    <property type="component" value="Chromosome 7A"/>
</dbReference>
<feature type="region of interest" description="Disordered" evidence="2">
    <location>
        <begin position="73"/>
        <end position="117"/>
    </location>
</feature>
<reference evidence="4" key="1">
    <citation type="submission" date="2018-08" db="EMBL/GenBank/DDBJ databases">
        <authorList>
            <person name="Rossello M."/>
        </authorList>
    </citation>
    <scope>NUCLEOTIDE SEQUENCE [LARGE SCALE GENOMIC DNA]</scope>
    <source>
        <strain evidence="4">cv. Chinese Spring</strain>
    </source>
</reference>
<keyword evidence="5" id="KW-1185">Reference proteome</keyword>
<dbReference type="Gramene" id="TraesWEE_scaffold_332704_01G000200.1">
    <property type="protein sequence ID" value="TraesWEE_scaffold_332704_01G000200.1"/>
    <property type="gene ID" value="TraesWEE_scaffold_332704_01G000200"/>
</dbReference>
<dbReference type="PANTHER" id="PTHR45730">
    <property type="entry name" value="ZINC FINGER PROTEIN JAGGED"/>
    <property type="match status" value="1"/>
</dbReference>
<dbReference type="Gramene" id="TraesCS7A02G541900.1">
    <property type="protein sequence ID" value="TraesCS7A02G541900.1.cds1"/>
    <property type="gene ID" value="TraesCS7A02G541900"/>
</dbReference>
<dbReference type="Gramene" id="TraesJUL7A03G04066230.1">
    <property type="protein sequence ID" value="TraesJUL7A03G04066230.1.CDS1"/>
    <property type="gene ID" value="TraesJUL7A03G04066230"/>
</dbReference>